<dbReference type="GO" id="GO:0070284">
    <property type="term" value="F:phosphomethylpyrimidine synthase activity"/>
    <property type="evidence" value="ECO:0007669"/>
    <property type="project" value="UniProtKB-EC"/>
</dbReference>
<dbReference type="InterPro" id="IPR002817">
    <property type="entry name" value="ThiC/BzaA/B"/>
</dbReference>
<dbReference type="InterPro" id="IPR037509">
    <property type="entry name" value="ThiC"/>
</dbReference>
<dbReference type="Proteomes" id="UP000011514">
    <property type="component" value="Unassembled WGS sequence"/>
</dbReference>
<feature type="binding site" evidence="10">
    <location>
        <position position="417"/>
    </location>
    <ligand>
        <name>[4Fe-4S] cluster</name>
        <dbReference type="ChEBI" id="CHEBI:49883"/>
        <note>4Fe-4S-S-AdoMet</note>
    </ligand>
</feature>
<feature type="binding site" evidence="10">
    <location>
        <position position="126"/>
    </location>
    <ligand>
        <name>substrate</name>
    </ligand>
</feature>
<dbReference type="SFLD" id="SFLDG01114">
    <property type="entry name" value="phosphomethylpyrimidine_syntha"/>
    <property type="match status" value="1"/>
</dbReference>
<dbReference type="PANTHER" id="PTHR30557">
    <property type="entry name" value="THIAMINE BIOSYNTHESIS PROTEIN THIC"/>
    <property type="match status" value="1"/>
</dbReference>
<feature type="binding site" evidence="10">
    <location>
        <position position="161"/>
    </location>
    <ligand>
        <name>substrate</name>
    </ligand>
</feature>
<dbReference type="eggNOG" id="arCOG02741">
    <property type="taxonomic scope" value="Archaea"/>
</dbReference>
<evidence type="ECO:0000256" key="7">
    <source>
        <dbReference type="ARBA" id="ARBA00023004"/>
    </source>
</evidence>
<comment type="catalytic activity">
    <reaction evidence="10">
        <text>5-amino-1-(5-phospho-beta-D-ribosyl)imidazole + S-adenosyl-L-methionine = 4-amino-2-methyl-5-(phosphooxymethyl)pyrimidine + CO + 5'-deoxyadenosine + formate + L-methionine + 3 H(+)</text>
        <dbReference type="Rhea" id="RHEA:24840"/>
        <dbReference type="ChEBI" id="CHEBI:15378"/>
        <dbReference type="ChEBI" id="CHEBI:15740"/>
        <dbReference type="ChEBI" id="CHEBI:17245"/>
        <dbReference type="ChEBI" id="CHEBI:17319"/>
        <dbReference type="ChEBI" id="CHEBI:57844"/>
        <dbReference type="ChEBI" id="CHEBI:58354"/>
        <dbReference type="ChEBI" id="CHEBI:59789"/>
        <dbReference type="ChEBI" id="CHEBI:137981"/>
        <dbReference type="EC" id="4.1.99.17"/>
    </reaction>
</comment>
<dbReference type="EMBL" id="AOJE01000006">
    <property type="protein sequence ID" value="ELZ43267.1"/>
    <property type="molecule type" value="Genomic_DNA"/>
</dbReference>
<feature type="binding site" evidence="10">
    <location>
        <position position="68"/>
    </location>
    <ligand>
        <name>substrate</name>
    </ligand>
</feature>
<feature type="binding site" evidence="10">
    <location>
        <position position="288"/>
    </location>
    <ligand>
        <name>substrate</name>
    </ligand>
</feature>
<feature type="binding site" evidence="10">
    <location>
        <position position="412"/>
    </location>
    <ligand>
        <name>[4Fe-4S] cluster</name>
        <dbReference type="ChEBI" id="CHEBI:49883"/>
        <note>4Fe-4S-S-AdoMet</note>
    </ligand>
</feature>
<evidence type="ECO:0000256" key="3">
    <source>
        <dbReference type="ARBA" id="ARBA00022691"/>
    </source>
</evidence>
<name>M0E8M8_9EURY</name>
<dbReference type="STRING" id="1227484.C471_01267"/>
<dbReference type="PATRIC" id="fig|1227484.4.peg.258"/>
<evidence type="ECO:0000256" key="10">
    <source>
        <dbReference type="HAMAP-Rule" id="MF_00089"/>
    </source>
</evidence>
<evidence type="ECO:0000313" key="11">
    <source>
        <dbReference type="EMBL" id="ELZ43267.1"/>
    </source>
</evidence>
<dbReference type="OrthoDB" id="335406at2157"/>
<accession>M0E8M8</accession>
<proteinExistence type="inferred from homology"/>
<feature type="binding site" evidence="10">
    <location>
        <position position="409"/>
    </location>
    <ligand>
        <name>[4Fe-4S] cluster</name>
        <dbReference type="ChEBI" id="CHEBI:49883"/>
        <note>4Fe-4S-S-AdoMet</note>
    </ligand>
</feature>
<feature type="binding site" evidence="10">
    <location>
        <position position="261"/>
    </location>
    <ligand>
        <name>substrate</name>
    </ligand>
</feature>
<dbReference type="PANTHER" id="PTHR30557:SF1">
    <property type="entry name" value="PHOSPHOMETHYLPYRIMIDINE SYNTHASE, CHLOROPLASTIC"/>
    <property type="match status" value="1"/>
</dbReference>
<keyword evidence="7 10" id="KW-0408">Iron</keyword>
<comment type="caution">
    <text evidence="11">The sequence shown here is derived from an EMBL/GenBank/DDBJ whole genome shotgun (WGS) entry which is preliminary data.</text>
</comment>
<dbReference type="GO" id="GO:0009228">
    <property type="term" value="P:thiamine biosynthetic process"/>
    <property type="evidence" value="ECO:0007669"/>
    <property type="project" value="UniProtKB-UniRule"/>
</dbReference>
<evidence type="ECO:0000313" key="12">
    <source>
        <dbReference type="Proteomes" id="UP000011514"/>
    </source>
</evidence>
<keyword evidence="6 10" id="KW-0784">Thiamine biosynthesis</keyword>
<dbReference type="Gene3D" id="3.20.20.540">
    <property type="entry name" value="Radical SAM ThiC family, central domain"/>
    <property type="match status" value="1"/>
</dbReference>
<feature type="binding site" evidence="10">
    <location>
        <begin position="222"/>
        <end position="225"/>
    </location>
    <ligand>
        <name>substrate</name>
    </ligand>
</feature>
<dbReference type="InterPro" id="IPR038521">
    <property type="entry name" value="ThiC/Bza_core_dom"/>
</dbReference>
<comment type="function">
    <text evidence="1 10">Catalyzes the synthesis of the hydroxymethylpyrimidine phosphate (HMP-P) moiety of thiamine from aminoimidazole ribotide (AIR) in a radical S-adenosyl-L-methionine (SAM)-dependent reaction.</text>
</comment>
<keyword evidence="2 10" id="KW-0004">4Fe-4S</keyword>
<dbReference type="UniPathway" id="UPA00060"/>
<feature type="binding site" evidence="10">
    <location>
        <begin position="181"/>
        <end position="183"/>
    </location>
    <ligand>
        <name>substrate</name>
    </ligand>
</feature>
<dbReference type="Pfam" id="PF01964">
    <property type="entry name" value="ThiC_Rad_SAM"/>
    <property type="match status" value="1"/>
</dbReference>
<evidence type="ECO:0000256" key="4">
    <source>
        <dbReference type="ARBA" id="ARBA00022723"/>
    </source>
</evidence>
<keyword evidence="3 10" id="KW-0949">S-adenosyl-L-methionine</keyword>
<keyword evidence="8 10" id="KW-0411">Iron-sulfur</keyword>
<evidence type="ECO:0000256" key="5">
    <source>
        <dbReference type="ARBA" id="ARBA00022833"/>
    </source>
</evidence>
<dbReference type="GO" id="GO:0009229">
    <property type="term" value="P:thiamine diphosphate biosynthetic process"/>
    <property type="evidence" value="ECO:0007669"/>
    <property type="project" value="UniProtKB-UniRule"/>
</dbReference>
<keyword evidence="9 10" id="KW-0456">Lyase</keyword>
<keyword evidence="5 10" id="KW-0862">Zinc</keyword>
<dbReference type="FunFam" id="3.20.20.540:FF:000001">
    <property type="entry name" value="Phosphomethylpyrimidine synthase"/>
    <property type="match status" value="1"/>
</dbReference>
<evidence type="ECO:0000256" key="6">
    <source>
        <dbReference type="ARBA" id="ARBA00022977"/>
    </source>
</evidence>
<evidence type="ECO:0000256" key="2">
    <source>
        <dbReference type="ARBA" id="ARBA00022485"/>
    </source>
</evidence>
<dbReference type="NCBIfam" id="TIGR00190">
    <property type="entry name" value="thiC"/>
    <property type="match status" value="1"/>
</dbReference>
<dbReference type="HAMAP" id="MF_00089">
    <property type="entry name" value="ThiC"/>
    <property type="match status" value="1"/>
</dbReference>
<sequence length="482" mass="52075">MAPTQIQRARDGEVTPAMERVAERENRDPEFVRRQIADGQAVIPNNHAHDSLDPMIIGREFSTKVNANIGNSESTSDLDAELRKLHAAVHYGADTVMDLSTGERLDETREANVAYSPVPVGTVPIYEAVKRADDPSAITHELLLDVIEKQAEQGVDYMTIHAGVLLEHLPLTDGRTTGIVSRGGSILAQWIEENGMQNPLYAKFEEICEILAAHDVTVSLGDGLRPGCLADASDEAQFAELDTLGELTRVAWDHGVQVMVEGPGHVPMDEIADNVDRQQEVCDGAPFYVLGPLVTDIAPGYDHITSAIGATEAARAGAAMLCYVTPKEHLGLPDAEDVRDGLAAYRIAAHAADVANGLPGARDWDDALSEARYEFDWARQFDLALDPDRARSSHDQTLPGDNYKEARFCSMCGAEFCSMRIDQDARDADGEMAAIDGETDLDASAAAAVNVPPVGSHDTDRVPDEIEIDGVTFTPETGHADD</sequence>
<reference evidence="11 12" key="1">
    <citation type="journal article" date="2014" name="PLoS Genet.">
        <title>Phylogenetically driven sequencing of extremely halophilic archaea reveals strategies for static and dynamic osmo-response.</title>
        <authorList>
            <person name="Becker E.A."/>
            <person name="Seitzer P.M."/>
            <person name="Tritt A."/>
            <person name="Larsen D."/>
            <person name="Krusor M."/>
            <person name="Yao A.I."/>
            <person name="Wu D."/>
            <person name="Madern D."/>
            <person name="Eisen J.A."/>
            <person name="Darling A.E."/>
            <person name="Facciotti M.T."/>
        </authorList>
    </citation>
    <scope>NUCLEOTIDE SEQUENCE [LARGE SCALE GENOMIC DNA]</scope>
    <source>
        <strain evidence="11 12">DSM 1137</strain>
    </source>
</reference>
<dbReference type="Gene3D" id="6.10.250.620">
    <property type="match status" value="1"/>
</dbReference>
<gene>
    <name evidence="10" type="primary">thiC</name>
    <name evidence="11" type="ORF">C471_01267</name>
</gene>
<evidence type="ECO:0000256" key="9">
    <source>
        <dbReference type="ARBA" id="ARBA00023239"/>
    </source>
</evidence>
<dbReference type="NCBIfam" id="NF009895">
    <property type="entry name" value="PRK13352.1"/>
    <property type="match status" value="1"/>
</dbReference>
<evidence type="ECO:0000256" key="1">
    <source>
        <dbReference type="ARBA" id="ARBA00003175"/>
    </source>
</evidence>
<protein>
    <recommendedName>
        <fullName evidence="10">Phosphomethylpyrimidine synthase</fullName>
        <ecNumber evidence="10">4.1.99.17</ecNumber>
    </recommendedName>
    <alternativeName>
        <fullName evidence="10">Hydroxymethylpyrimidine phosphate synthase</fullName>
        <shortName evidence="10">HMP-P synthase</shortName>
        <shortName evidence="10">HMP-phosphate synthase</shortName>
        <shortName evidence="10">HMPP synthase</shortName>
    </alternativeName>
    <alternativeName>
        <fullName evidence="10">Thiamine biosynthesis protein ThiC</fullName>
    </alternativeName>
</protein>
<comment type="cofactor">
    <cofactor evidence="10">
        <name>[4Fe-4S] cluster</name>
        <dbReference type="ChEBI" id="CHEBI:49883"/>
    </cofactor>
    <text evidence="10">Binds 1 [4Fe-4S] cluster per subunit. The cluster is coordinated with 3 cysteines and an exchangeable S-adenosyl-L-methionine.</text>
</comment>
<dbReference type="EC" id="4.1.99.17" evidence="10"/>
<feature type="binding site" evidence="10">
    <location>
        <position position="329"/>
    </location>
    <ligand>
        <name>Zn(2+)</name>
        <dbReference type="ChEBI" id="CHEBI:29105"/>
    </ligand>
</feature>
<dbReference type="GO" id="GO:0008270">
    <property type="term" value="F:zinc ion binding"/>
    <property type="evidence" value="ECO:0007669"/>
    <property type="project" value="UniProtKB-UniRule"/>
</dbReference>
<dbReference type="NCBIfam" id="NF006763">
    <property type="entry name" value="PRK09284.1"/>
    <property type="match status" value="1"/>
</dbReference>
<dbReference type="GO" id="GO:0051539">
    <property type="term" value="F:4 iron, 4 sulfur cluster binding"/>
    <property type="evidence" value="ECO:0007669"/>
    <property type="project" value="UniProtKB-KW"/>
</dbReference>
<comment type="similarity">
    <text evidence="10">Belongs to the ThiC family.</text>
</comment>
<dbReference type="AlphaFoldDB" id="M0E8M8"/>
<keyword evidence="12" id="KW-1185">Reference proteome</keyword>
<feature type="binding site" evidence="10">
    <location>
        <position position="97"/>
    </location>
    <ligand>
        <name>substrate</name>
    </ligand>
</feature>
<comment type="pathway">
    <text evidence="10">Cofactor biosynthesis; thiamine diphosphate biosynthesis.</text>
</comment>
<dbReference type="SFLD" id="SFLDS00113">
    <property type="entry name" value="Radical_SAM_Phosphomethylpyrim"/>
    <property type="match status" value="1"/>
</dbReference>
<evidence type="ECO:0000256" key="8">
    <source>
        <dbReference type="ARBA" id="ARBA00023014"/>
    </source>
</evidence>
<feature type="binding site" evidence="10">
    <location>
        <position position="265"/>
    </location>
    <ligand>
        <name>Zn(2+)</name>
        <dbReference type="ChEBI" id="CHEBI:29105"/>
    </ligand>
</feature>
<dbReference type="RefSeq" id="WP_004045944.1">
    <property type="nucleotide sequence ID" value="NZ_AOJE01000006.1"/>
</dbReference>
<keyword evidence="4 10" id="KW-0479">Metal-binding</keyword>
<organism evidence="11 12">
    <name type="scientific">Halorubrum saccharovorum DSM 1137</name>
    <dbReference type="NCBI Taxonomy" id="1227484"/>
    <lineage>
        <taxon>Archaea</taxon>
        <taxon>Methanobacteriati</taxon>
        <taxon>Methanobacteriota</taxon>
        <taxon>Stenosarchaea group</taxon>
        <taxon>Halobacteria</taxon>
        <taxon>Halobacteriales</taxon>
        <taxon>Haloferacaceae</taxon>
        <taxon>Halorubrum</taxon>
    </lineage>
</organism>
<dbReference type="SFLD" id="SFLDF00407">
    <property type="entry name" value="phosphomethylpyrimidine_syntha"/>
    <property type="match status" value="1"/>
</dbReference>